<protein>
    <submittedName>
        <fullName evidence="2">XRE family transcriptional regulator</fullName>
    </submittedName>
</protein>
<dbReference type="SMART" id="SM00530">
    <property type="entry name" value="HTH_XRE"/>
    <property type="match status" value="1"/>
</dbReference>
<reference evidence="2 3" key="1">
    <citation type="submission" date="2019-03" db="EMBL/GenBank/DDBJ databases">
        <title>Draft genome sequences of novel Actinobacteria.</title>
        <authorList>
            <person name="Sahin N."/>
            <person name="Ay H."/>
            <person name="Saygin H."/>
        </authorList>
    </citation>
    <scope>NUCLEOTIDE SEQUENCE [LARGE SCALE GENOMIC DNA]</scope>
    <source>
        <strain evidence="2 3">DSM 45941</strain>
    </source>
</reference>
<gene>
    <name evidence="2" type="ORF">E1293_38250</name>
</gene>
<dbReference type="OrthoDB" id="3675359at2"/>
<dbReference type="InterPro" id="IPR011990">
    <property type="entry name" value="TPR-like_helical_dom_sf"/>
</dbReference>
<dbReference type="SUPFAM" id="SSF48452">
    <property type="entry name" value="TPR-like"/>
    <property type="match status" value="2"/>
</dbReference>
<dbReference type="Gene3D" id="1.25.40.10">
    <property type="entry name" value="Tetratricopeptide repeat domain"/>
    <property type="match status" value="2"/>
</dbReference>
<organism evidence="2 3">
    <name type="scientific">Actinomadura darangshiensis</name>
    <dbReference type="NCBI Taxonomy" id="705336"/>
    <lineage>
        <taxon>Bacteria</taxon>
        <taxon>Bacillati</taxon>
        <taxon>Actinomycetota</taxon>
        <taxon>Actinomycetes</taxon>
        <taxon>Streptosporangiales</taxon>
        <taxon>Thermomonosporaceae</taxon>
        <taxon>Actinomadura</taxon>
    </lineage>
</organism>
<dbReference type="SUPFAM" id="SSF47413">
    <property type="entry name" value="lambda repressor-like DNA-binding domains"/>
    <property type="match status" value="1"/>
</dbReference>
<dbReference type="SMART" id="SM00028">
    <property type="entry name" value="TPR"/>
    <property type="match status" value="3"/>
</dbReference>
<dbReference type="InterPro" id="IPR019734">
    <property type="entry name" value="TPR_rpt"/>
</dbReference>
<keyword evidence="3" id="KW-1185">Reference proteome</keyword>
<comment type="caution">
    <text evidence="2">The sequence shown here is derived from an EMBL/GenBank/DDBJ whole genome shotgun (WGS) entry which is preliminary data.</text>
</comment>
<sequence length="467" mass="49770">MRLRRGMSQAALAQPDLSDSYISLVEAGKRNPSVGVVNALAERLGSSVTYLTCGVEETRLTDLKTGLAAARRALCADRPQEALDQLTKLTKNPTGGAELLPVAARVKLEIRHTTALALEALGRVDQAIVELQRLLYGIDACEPSGGLTAGDPPGEKADRLGWAWWATLHTDLARCHHHAGDDAQAVRSAGSAFTSAASAADSGDPEAGEAAVQIGAVLVEMFTDTGEVLLARQTSAQLLQLAQDCGQPHARLHAYQQAVLVAETLGDLKDAAQWAERALHLLETDEAFRSATEWHTKCANLLLRARPDQAERARDLLAQHWTRATVSGATPQALAALAEAELLLGHPDQAAAHARQALHLPGDSEDGATTGAASEPGAQVPNRVAAHALAVLASACDQLGDRDKAITALVRRAEILERHGPRRHAAQAWLHAADLLTPPHPRNSEIEDRRLQYYQRALGALGLHSHA</sequence>
<proteinExistence type="predicted"/>
<dbReference type="AlphaFoldDB" id="A0A4R5A5G0"/>
<accession>A0A4R5A5G0</accession>
<evidence type="ECO:0000313" key="2">
    <source>
        <dbReference type="EMBL" id="TDD67223.1"/>
    </source>
</evidence>
<dbReference type="PROSITE" id="PS50943">
    <property type="entry name" value="HTH_CROC1"/>
    <property type="match status" value="1"/>
</dbReference>
<evidence type="ECO:0000259" key="1">
    <source>
        <dbReference type="PROSITE" id="PS50943"/>
    </source>
</evidence>
<dbReference type="InterPro" id="IPR010982">
    <property type="entry name" value="Lambda_DNA-bd_dom_sf"/>
</dbReference>
<dbReference type="Pfam" id="PF01381">
    <property type="entry name" value="HTH_3"/>
    <property type="match status" value="1"/>
</dbReference>
<dbReference type="EMBL" id="SMKY01000292">
    <property type="protein sequence ID" value="TDD67223.1"/>
    <property type="molecule type" value="Genomic_DNA"/>
</dbReference>
<name>A0A4R5A5G0_9ACTN</name>
<dbReference type="CDD" id="cd00093">
    <property type="entry name" value="HTH_XRE"/>
    <property type="match status" value="1"/>
</dbReference>
<feature type="domain" description="HTH cro/C1-type" evidence="1">
    <location>
        <begin position="1"/>
        <end position="51"/>
    </location>
</feature>
<dbReference type="Gene3D" id="1.10.260.40">
    <property type="entry name" value="lambda repressor-like DNA-binding domains"/>
    <property type="match status" value="1"/>
</dbReference>
<dbReference type="GO" id="GO:0003677">
    <property type="term" value="F:DNA binding"/>
    <property type="evidence" value="ECO:0007669"/>
    <property type="project" value="InterPro"/>
</dbReference>
<dbReference type="InterPro" id="IPR001387">
    <property type="entry name" value="Cro/C1-type_HTH"/>
</dbReference>
<dbReference type="Proteomes" id="UP000295578">
    <property type="component" value="Unassembled WGS sequence"/>
</dbReference>
<evidence type="ECO:0000313" key="3">
    <source>
        <dbReference type="Proteomes" id="UP000295578"/>
    </source>
</evidence>